<reference evidence="2" key="1">
    <citation type="submission" date="2014-03" db="EMBL/GenBank/DDBJ databases">
        <authorList>
            <person name="Aksoy S."/>
            <person name="Warren W."/>
            <person name="Wilson R.K."/>
        </authorList>
    </citation>
    <scope>NUCLEOTIDE SEQUENCE [LARGE SCALE GENOMIC DNA]</scope>
    <source>
        <strain evidence="2">IAEA</strain>
    </source>
</reference>
<organism evidence="1 2">
    <name type="scientific">Glossina pallidipes</name>
    <name type="common">Tsetse fly</name>
    <dbReference type="NCBI Taxonomy" id="7398"/>
    <lineage>
        <taxon>Eukaryota</taxon>
        <taxon>Metazoa</taxon>
        <taxon>Ecdysozoa</taxon>
        <taxon>Arthropoda</taxon>
        <taxon>Hexapoda</taxon>
        <taxon>Insecta</taxon>
        <taxon>Pterygota</taxon>
        <taxon>Neoptera</taxon>
        <taxon>Endopterygota</taxon>
        <taxon>Diptera</taxon>
        <taxon>Brachycera</taxon>
        <taxon>Muscomorpha</taxon>
        <taxon>Hippoboscoidea</taxon>
        <taxon>Glossinidae</taxon>
        <taxon>Glossina</taxon>
    </lineage>
</organism>
<sequence>MAVNSFPATTKGFCLRSRLRQCEVCQPETNGGHKIGRSNKDYDMDVIIHTALLHCSDICLLRKKKERTFNMLTVCVGELPNPHKNCIKELLDSMVCYYYDYQRINVELGNLRQEFKKEVNEVAYQYTERRKLACASQETLQAFEKKVESIDLTVECFNKRIAEMKEKRAEVLRNSKKCLTSLRLEKCKLKQFHERTIDYLKTHAVSTEDPKVKQRCQKDINEMNMQFVKEVAYIKKCDDVLSPFMKLLHDCDNTLICDCYFQGYDWLPCGEGAPMIEEVEGEIKCVMGSTLIKAFANCYIHHPSDEKSFLSAYLMNLQHSEDIMKAKLKLFELRK</sequence>
<evidence type="ECO:0000313" key="1">
    <source>
        <dbReference type="EnsemblMetazoa" id="GPAI017369-PA"/>
    </source>
</evidence>
<accession>A0A1A9ZK63</accession>
<dbReference type="VEuPathDB" id="VectorBase:GPAI017369"/>
<dbReference type="EnsemblMetazoa" id="GPAI017369-RA">
    <property type="protein sequence ID" value="GPAI017369-PA"/>
    <property type="gene ID" value="GPAI017369"/>
</dbReference>
<dbReference type="Proteomes" id="UP000092445">
    <property type="component" value="Unassembled WGS sequence"/>
</dbReference>
<name>A0A1A9ZK63_GLOPL</name>
<proteinExistence type="predicted"/>
<keyword evidence="2" id="KW-1185">Reference proteome</keyword>
<dbReference type="AlphaFoldDB" id="A0A1A9ZK63"/>
<reference evidence="1" key="2">
    <citation type="submission" date="2020-05" db="UniProtKB">
        <authorList>
            <consortium name="EnsemblMetazoa"/>
        </authorList>
    </citation>
    <scope>IDENTIFICATION</scope>
    <source>
        <strain evidence="1">IAEA</strain>
    </source>
</reference>
<evidence type="ECO:0000313" key="2">
    <source>
        <dbReference type="Proteomes" id="UP000092445"/>
    </source>
</evidence>
<protein>
    <submittedName>
        <fullName evidence="1">Uncharacterized protein</fullName>
    </submittedName>
</protein>